<proteinExistence type="predicted"/>
<reference evidence="2" key="1">
    <citation type="journal article" date="2014" name="Front. Microbiol.">
        <title>High frequency of phylogenetically diverse reductive dehalogenase-homologous genes in deep subseafloor sedimentary metagenomes.</title>
        <authorList>
            <person name="Kawai M."/>
            <person name="Futagami T."/>
            <person name="Toyoda A."/>
            <person name="Takaki Y."/>
            <person name="Nishi S."/>
            <person name="Hori S."/>
            <person name="Arai W."/>
            <person name="Tsubouchi T."/>
            <person name="Morono Y."/>
            <person name="Uchiyama I."/>
            <person name="Ito T."/>
            <person name="Fujiyama A."/>
            <person name="Inagaki F."/>
            <person name="Takami H."/>
        </authorList>
    </citation>
    <scope>NUCLEOTIDE SEQUENCE</scope>
    <source>
        <strain evidence="2">Expedition CK06-06</strain>
    </source>
</reference>
<accession>X0ZLJ3</accession>
<sequence>GQIIVDSIPKDLEIEKKQMVSSMLVNILMILQISLFIVAILLTILSIIKAIIS</sequence>
<protein>
    <submittedName>
        <fullName evidence="2">Uncharacterized protein</fullName>
    </submittedName>
</protein>
<comment type="caution">
    <text evidence="2">The sequence shown here is derived from an EMBL/GenBank/DDBJ whole genome shotgun (WGS) entry which is preliminary data.</text>
</comment>
<feature type="transmembrane region" description="Helical" evidence="1">
    <location>
        <begin position="27"/>
        <end position="52"/>
    </location>
</feature>
<keyword evidence="1" id="KW-0812">Transmembrane</keyword>
<dbReference type="AlphaFoldDB" id="X0ZLJ3"/>
<keyword evidence="1" id="KW-1133">Transmembrane helix</keyword>
<dbReference type="EMBL" id="BART01005121">
    <property type="protein sequence ID" value="GAG61258.1"/>
    <property type="molecule type" value="Genomic_DNA"/>
</dbReference>
<evidence type="ECO:0000313" key="2">
    <source>
        <dbReference type="EMBL" id="GAG61258.1"/>
    </source>
</evidence>
<evidence type="ECO:0000256" key="1">
    <source>
        <dbReference type="SAM" id="Phobius"/>
    </source>
</evidence>
<keyword evidence="1" id="KW-0472">Membrane</keyword>
<feature type="non-terminal residue" evidence="2">
    <location>
        <position position="1"/>
    </location>
</feature>
<name>X0ZLJ3_9ZZZZ</name>
<organism evidence="2">
    <name type="scientific">marine sediment metagenome</name>
    <dbReference type="NCBI Taxonomy" id="412755"/>
    <lineage>
        <taxon>unclassified sequences</taxon>
        <taxon>metagenomes</taxon>
        <taxon>ecological metagenomes</taxon>
    </lineage>
</organism>
<gene>
    <name evidence="2" type="ORF">S01H4_12182</name>
</gene>